<gene>
    <name evidence="2" type="ORF">CYR32_19455</name>
</gene>
<reference evidence="2 3" key="1">
    <citation type="submission" date="2017-12" db="EMBL/GenBank/DDBJ databases">
        <title>Characterization of six clinical isolates of Enterochimera gen. nov., a novel genus of the Yersiniaciae family and the three species Enterochimera arupensis sp. nov., Enterochimera coloradensis sp. nov, and Enterochimera californica sp. nov.</title>
        <authorList>
            <person name="Rossi A."/>
            <person name="Fisher M."/>
        </authorList>
    </citation>
    <scope>NUCLEOTIDE SEQUENCE [LARGE SCALE GENOMIC DNA]</scope>
    <source>
        <strain evidence="3">2016-Iso4</strain>
    </source>
</reference>
<keyword evidence="3" id="KW-1185">Reference proteome</keyword>
<dbReference type="SUPFAM" id="SSF55486">
    <property type="entry name" value="Metalloproteases ('zincins'), catalytic domain"/>
    <property type="match status" value="1"/>
</dbReference>
<sequence>MINADLQIKNVYAFVSKGDKDHYINIGNKFISAPLRGKDSKVVTLCHEMSHFDDVLSTFDKGFRAGGMKLSQEGDPKALESAYNFERYFE</sequence>
<evidence type="ECO:0000313" key="3">
    <source>
        <dbReference type="Proteomes" id="UP000234503"/>
    </source>
</evidence>
<dbReference type="Pfam" id="PF14521">
    <property type="entry name" value="Aspzincin_M35"/>
    <property type="match status" value="1"/>
</dbReference>
<dbReference type="OrthoDB" id="6630201at2"/>
<organism evidence="2 3">
    <name type="scientific">Chimaeribacter coloradensis</name>
    <dbReference type="NCBI Taxonomy" id="2060068"/>
    <lineage>
        <taxon>Bacteria</taxon>
        <taxon>Pseudomonadati</taxon>
        <taxon>Pseudomonadota</taxon>
        <taxon>Gammaproteobacteria</taxon>
        <taxon>Enterobacterales</taxon>
        <taxon>Yersiniaceae</taxon>
        <taxon>Chimaeribacter</taxon>
    </lineage>
</organism>
<dbReference type="InterPro" id="IPR029463">
    <property type="entry name" value="Lys_MEP"/>
</dbReference>
<dbReference type="EMBL" id="PJZH01000035">
    <property type="protein sequence ID" value="PLR30091.1"/>
    <property type="molecule type" value="Genomic_DNA"/>
</dbReference>
<dbReference type="SMART" id="SM01351">
    <property type="entry name" value="Aspzincin_M35"/>
    <property type="match status" value="1"/>
</dbReference>
<evidence type="ECO:0000259" key="1">
    <source>
        <dbReference type="SMART" id="SM01351"/>
    </source>
</evidence>
<accession>A0A2N5DTV6</accession>
<name>A0A2N5DTV6_9GAMM</name>
<dbReference type="GO" id="GO:0004222">
    <property type="term" value="F:metalloendopeptidase activity"/>
    <property type="evidence" value="ECO:0007669"/>
    <property type="project" value="InterPro"/>
</dbReference>
<proteinExistence type="predicted"/>
<feature type="domain" description="Lysine-specific metallo-endopeptidase" evidence="1">
    <location>
        <begin position="4"/>
        <end position="90"/>
    </location>
</feature>
<evidence type="ECO:0000313" key="2">
    <source>
        <dbReference type="EMBL" id="PLR30091.1"/>
    </source>
</evidence>
<dbReference type="AlphaFoldDB" id="A0A2N5DTV6"/>
<dbReference type="Proteomes" id="UP000234503">
    <property type="component" value="Unassembled WGS sequence"/>
</dbReference>
<dbReference type="RefSeq" id="WP_101826775.1">
    <property type="nucleotide sequence ID" value="NZ_PJZH01000035.1"/>
</dbReference>
<comment type="caution">
    <text evidence="2">The sequence shown here is derived from an EMBL/GenBank/DDBJ whole genome shotgun (WGS) entry which is preliminary data.</text>
</comment>
<protein>
    <recommendedName>
        <fullName evidence="1">Lysine-specific metallo-endopeptidase domain-containing protein</fullName>
    </recommendedName>
</protein>
<dbReference type="InterPro" id="IPR024079">
    <property type="entry name" value="MetalloPept_cat_dom_sf"/>
</dbReference>
<dbReference type="Gene3D" id="3.40.390.10">
    <property type="entry name" value="Collagenase (Catalytic Domain)"/>
    <property type="match status" value="1"/>
</dbReference>